<feature type="transmembrane region" description="Helical" evidence="1">
    <location>
        <begin position="295"/>
        <end position="320"/>
    </location>
</feature>
<name>A0ABW6WHM3_9ACTN</name>
<feature type="transmembrane region" description="Helical" evidence="1">
    <location>
        <begin position="34"/>
        <end position="52"/>
    </location>
</feature>
<feature type="transmembrane region" description="Helical" evidence="1">
    <location>
        <begin position="73"/>
        <end position="99"/>
    </location>
</feature>
<keyword evidence="3" id="KW-1185">Reference proteome</keyword>
<reference evidence="2 3" key="1">
    <citation type="submission" date="2024-10" db="EMBL/GenBank/DDBJ databases">
        <title>The Natural Products Discovery Center: Release of the First 8490 Sequenced Strains for Exploring Actinobacteria Biosynthetic Diversity.</title>
        <authorList>
            <person name="Kalkreuter E."/>
            <person name="Kautsar S.A."/>
            <person name="Yang D."/>
            <person name="Bader C.D."/>
            <person name="Teijaro C.N."/>
            <person name="Fluegel L."/>
            <person name="Davis C.M."/>
            <person name="Simpson J.R."/>
            <person name="Lauterbach L."/>
            <person name="Steele A.D."/>
            <person name="Gui C."/>
            <person name="Meng S."/>
            <person name="Li G."/>
            <person name="Viehrig K."/>
            <person name="Ye F."/>
            <person name="Su P."/>
            <person name="Kiefer A.F."/>
            <person name="Nichols A."/>
            <person name="Cepeda A.J."/>
            <person name="Yan W."/>
            <person name="Fan B."/>
            <person name="Jiang Y."/>
            <person name="Adhikari A."/>
            <person name="Zheng C.-J."/>
            <person name="Schuster L."/>
            <person name="Cowan T.M."/>
            <person name="Smanski M.J."/>
            <person name="Chevrette M.G."/>
            <person name="De Carvalho L.P.S."/>
            <person name="Shen B."/>
        </authorList>
    </citation>
    <scope>NUCLEOTIDE SEQUENCE [LARGE SCALE GENOMIC DNA]</scope>
    <source>
        <strain evidence="2 3">NPDC000087</strain>
    </source>
</reference>
<protein>
    <submittedName>
        <fullName evidence="2">ABC transporter permease</fullName>
    </submittedName>
</protein>
<feature type="transmembrane region" description="Helical" evidence="1">
    <location>
        <begin position="105"/>
        <end position="128"/>
    </location>
</feature>
<dbReference type="RefSeq" id="WP_387697370.1">
    <property type="nucleotide sequence ID" value="NZ_JBIAZU010000004.1"/>
</dbReference>
<gene>
    <name evidence="2" type="ORF">ACFY35_25340</name>
</gene>
<evidence type="ECO:0000256" key="1">
    <source>
        <dbReference type="SAM" id="Phobius"/>
    </source>
</evidence>
<sequence>MEPDTRIVVENPGMRVLGLVTGPHVGGYTLHRDALVLAVLAAMMSVLAVVRHTRQAEELGREEMLRAGAVGRYSSLMAAVIVALAANLVLAALLGLGMVVAGQPVAGSVIAGASIASVGIAFTGVAAVTAQLSSTARGATGLSSAALGLAFLLAALGNMLGTVDSAALRVTSAWPAWLSPIGWGQQMRPFADNLWWPLGLSLPATTVLFGMSVVLAGRRDVGRGLLPERRGAPHATPALSSPIGLVRRQQRAVLLGWAIGLLGFGLVFGALSAQIEGLEGEATEWYAAFGGDAGLLGAYWASMMQIAGMAVAVYVVTLLLRLHHDEAQGMLESVLGTAVSRLRWLGAYAVNALVGATLLILVFATAMGVTGGQALGGTVSLLRDLFGAALVQLPAIGTLGAAVVVLITALPRWSVGLSWALTVFTIFAGPMFGPSLDLPTWLLDLSPFTHVPNAPAEAVGVGPILGLGLTCALLAVAGMSLLRRRNLTLPA</sequence>
<evidence type="ECO:0000313" key="2">
    <source>
        <dbReference type="EMBL" id="MFF5292781.1"/>
    </source>
</evidence>
<keyword evidence="1" id="KW-1133">Transmembrane helix</keyword>
<proteinExistence type="predicted"/>
<comment type="caution">
    <text evidence="2">The sequence shown here is derived from an EMBL/GenBank/DDBJ whole genome shotgun (WGS) entry which is preliminary data.</text>
</comment>
<keyword evidence="1" id="KW-0812">Transmembrane</keyword>
<accession>A0ABW6WHM3</accession>
<organism evidence="2 3">
    <name type="scientific">Paractinoplanes globisporus</name>
    <dbReference type="NCBI Taxonomy" id="113565"/>
    <lineage>
        <taxon>Bacteria</taxon>
        <taxon>Bacillati</taxon>
        <taxon>Actinomycetota</taxon>
        <taxon>Actinomycetes</taxon>
        <taxon>Micromonosporales</taxon>
        <taxon>Micromonosporaceae</taxon>
        <taxon>Paractinoplanes</taxon>
    </lineage>
</organism>
<feature type="transmembrane region" description="Helical" evidence="1">
    <location>
        <begin position="417"/>
        <end position="436"/>
    </location>
</feature>
<evidence type="ECO:0000313" key="3">
    <source>
        <dbReference type="Proteomes" id="UP001602245"/>
    </source>
</evidence>
<feature type="transmembrane region" description="Helical" evidence="1">
    <location>
        <begin position="252"/>
        <end position="275"/>
    </location>
</feature>
<feature type="transmembrane region" description="Helical" evidence="1">
    <location>
        <begin position="389"/>
        <end position="410"/>
    </location>
</feature>
<feature type="transmembrane region" description="Helical" evidence="1">
    <location>
        <begin position="194"/>
        <end position="216"/>
    </location>
</feature>
<feature type="transmembrane region" description="Helical" evidence="1">
    <location>
        <begin position="140"/>
        <end position="160"/>
    </location>
</feature>
<dbReference type="Proteomes" id="UP001602245">
    <property type="component" value="Unassembled WGS sequence"/>
</dbReference>
<feature type="transmembrane region" description="Helical" evidence="1">
    <location>
        <begin position="345"/>
        <end position="369"/>
    </location>
</feature>
<feature type="transmembrane region" description="Helical" evidence="1">
    <location>
        <begin position="456"/>
        <end position="482"/>
    </location>
</feature>
<keyword evidence="1" id="KW-0472">Membrane</keyword>
<dbReference type="EMBL" id="JBIAZU010000004">
    <property type="protein sequence ID" value="MFF5292781.1"/>
    <property type="molecule type" value="Genomic_DNA"/>
</dbReference>